<keyword evidence="3" id="KW-1185">Reference proteome</keyword>
<gene>
    <name evidence="2" type="ORF">QYF49_21020</name>
</gene>
<sequence>MAEPTKIFISSAAQDRLKPLRENIHTALRAMEHKPLMYEKDFGPWPADQLVENCLQHVGRSDIFLLLISDKAGNYSNFYMATITHCEFQKAYQSQKYIIVFVEDYIYDLFWYELRLTIAEMLKAYQEEHGKDPDSYMEVAQKAWDEHPSKEQYSNIEPYIWGFLYDIYKKGYYLEKLPFGIDPIPTIKRYFSDLFRQGSQYLAFQSTIEEQLKQGPIYKKHAEFSGKMIHYLRDGELQNPRMFLEYLQRFLTKGTIYNQPGTMFEQELGVYESCSGSTLYKKEENLLRLISASGMAGGDNNFYDLQDTQSYVVQAFHSGETELFFSEEKQQFYLAIKCGNYVICFHFPVEGFWSEDKVHRFKDDIMRDIMETESALFRDFAIQLLGGIR</sequence>
<dbReference type="Pfam" id="PF13271">
    <property type="entry name" value="DUF4062"/>
    <property type="match status" value="1"/>
</dbReference>
<dbReference type="InterPro" id="IPR025139">
    <property type="entry name" value="DUF4062"/>
</dbReference>
<comment type="caution">
    <text evidence="2">The sequence shown here is derived from an EMBL/GenBank/DDBJ whole genome shotgun (WGS) entry which is preliminary data.</text>
</comment>
<name>A0ABT8EC22_9BACL</name>
<dbReference type="SUPFAM" id="SSF52200">
    <property type="entry name" value="Toll/Interleukin receptor TIR domain"/>
    <property type="match status" value="1"/>
</dbReference>
<evidence type="ECO:0000313" key="2">
    <source>
        <dbReference type="EMBL" id="MDN4075445.1"/>
    </source>
</evidence>
<reference evidence="2" key="1">
    <citation type="submission" date="2023-06" db="EMBL/GenBank/DDBJ databases">
        <title>Draft Genome Sequences of Representative Paenibacillus Polymyxa, Bacillus cereus, Fictibacillus sp., and Brevibacillus agri Strains Isolated from Amazonian Dark Earth.</title>
        <authorList>
            <person name="Pellegrinetti T.A."/>
            <person name="Cunha I.C.M."/>
            <person name="Chaves M.G."/>
            <person name="Freitas A.S."/>
            <person name="Silva A.V.R."/>
            <person name="Tsai S.M."/>
            <person name="Mendes L.W."/>
        </authorList>
    </citation>
    <scope>NUCLEOTIDE SEQUENCE</scope>
    <source>
        <strain evidence="2">CENA-BCM004</strain>
    </source>
</reference>
<organism evidence="2 3">
    <name type="scientific">Fictibacillus terranigra</name>
    <dbReference type="NCBI Taxonomy" id="3058424"/>
    <lineage>
        <taxon>Bacteria</taxon>
        <taxon>Bacillati</taxon>
        <taxon>Bacillota</taxon>
        <taxon>Bacilli</taxon>
        <taxon>Bacillales</taxon>
        <taxon>Fictibacillaceae</taxon>
        <taxon>Fictibacillus</taxon>
    </lineage>
</organism>
<proteinExistence type="predicted"/>
<dbReference type="EMBL" id="JAUHLN010000005">
    <property type="protein sequence ID" value="MDN4075445.1"/>
    <property type="molecule type" value="Genomic_DNA"/>
</dbReference>
<dbReference type="Proteomes" id="UP001168694">
    <property type="component" value="Unassembled WGS sequence"/>
</dbReference>
<feature type="domain" description="DUF4062" evidence="1">
    <location>
        <begin position="6"/>
        <end position="91"/>
    </location>
</feature>
<evidence type="ECO:0000259" key="1">
    <source>
        <dbReference type="Pfam" id="PF13271"/>
    </source>
</evidence>
<protein>
    <submittedName>
        <fullName evidence="2">DUF4062 domain-containing protein</fullName>
    </submittedName>
</protein>
<dbReference type="RefSeq" id="WP_290401551.1">
    <property type="nucleotide sequence ID" value="NZ_JAUHLN010000005.1"/>
</dbReference>
<evidence type="ECO:0000313" key="3">
    <source>
        <dbReference type="Proteomes" id="UP001168694"/>
    </source>
</evidence>
<accession>A0ABT8EC22</accession>
<dbReference type="InterPro" id="IPR035897">
    <property type="entry name" value="Toll_tir_struct_dom_sf"/>
</dbReference>